<dbReference type="AlphaFoldDB" id="A0A0F6W2Z3"/>
<accession>A0A0F6W2Z3</accession>
<sequence length="343" mass="37514">MSALTPAFLFDLESNMRTITTNEFARLTRNLWWNKIAKRIDSKSKKERIAWLLETAKIERTIKGGGQMVFEDIVGTTTEFENENAVAGLKLKKEQLEDHDGNGVQLATHWSKQVGALAAYWPQEVVANAIKANPVTYDGLAFFHNAHPVNPFASEYGTYANLFTGAAAGVYPGALPIDASVTVEVALANLQKAIAYIGSIKMPNGKNPRKLRVSAIIVPPALMARAVQLTNAKLIVQSAATGALAGDVEAVIQYMALGQPIQAEEFGANFGGSDTDYYLACEEITSDELGAFVYVDREPFQVVYHGPLTDAELARMRELQWTTEGRNTVGPGHPYQLFKCRAT</sequence>
<dbReference type="InterPro" id="IPR018774">
    <property type="entry name" value="Phage_Mu_GpT"/>
</dbReference>
<feature type="domain" description="Bacteriophage Mu GpT" evidence="1">
    <location>
        <begin position="31"/>
        <end position="166"/>
    </location>
</feature>
<dbReference type="Pfam" id="PF10124">
    <property type="entry name" value="Mu-like_gpT"/>
    <property type="match status" value="1"/>
</dbReference>
<keyword evidence="3" id="KW-1185">Reference proteome</keyword>
<name>A0A0F6W2Z3_9BACT</name>
<dbReference type="KEGG" id="samy:DB32_003222"/>
<evidence type="ECO:0000259" key="1">
    <source>
        <dbReference type="Pfam" id="PF10124"/>
    </source>
</evidence>
<dbReference type="RefSeq" id="WP_053233283.1">
    <property type="nucleotide sequence ID" value="NZ_CP011125.1"/>
</dbReference>
<dbReference type="Proteomes" id="UP000034883">
    <property type="component" value="Chromosome"/>
</dbReference>
<gene>
    <name evidence="2" type="ORF">DB32_003222</name>
</gene>
<dbReference type="OrthoDB" id="5505127at2"/>
<reference evidence="2 3" key="1">
    <citation type="submission" date="2015-03" db="EMBL/GenBank/DDBJ databases">
        <title>Genome assembly of Sandaracinus amylolyticus DSM 53668.</title>
        <authorList>
            <person name="Sharma G."/>
            <person name="Subramanian S."/>
        </authorList>
    </citation>
    <scope>NUCLEOTIDE SEQUENCE [LARGE SCALE GENOMIC DNA]</scope>
    <source>
        <strain evidence="2 3">DSM 53668</strain>
    </source>
</reference>
<dbReference type="EMBL" id="CP011125">
    <property type="protein sequence ID" value="AKF06073.1"/>
    <property type="molecule type" value="Genomic_DNA"/>
</dbReference>
<evidence type="ECO:0000313" key="3">
    <source>
        <dbReference type="Proteomes" id="UP000034883"/>
    </source>
</evidence>
<organism evidence="2 3">
    <name type="scientific">Sandaracinus amylolyticus</name>
    <dbReference type="NCBI Taxonomy" id="927083"/>
    <lineage>
        <taxon>Bacteria</taxon>
        <taxon>Pseudomonadati</taxon>
        <taxon>Myxococcota</taxon>
        <taxon>Polyangia</taxon>
        <taxon>Polyangiales</taxon>
        <taxon>Sandaracinaceae</taxon>
        <taxon>Sandaracinus</taxon>
    </lineage>
</organism>
<protein>
    <submittedName>
        <fullName evidence="2">Putative major head subunit protein</fullName>
    </submittedName>
</protein>
<evidence type="ECO:0000313" key="2">
    <source>
        <dbReference type="EMBL" id="AKF06073.1"/>
    </source>
</evidence>
<dbReference type="STRING" id="927083.DB32_003222"/>
<proteinExistence type="predicted"/>